<proteinExistence type="predicted"/>
<gene>
    <name evidence="3" type="ORF">HOLleu_10569</name>
</gene>
<dbReference type="Proteomes" id="UP001152320">
    <property type="component" value="Chromosome 4"/>
</dbReference>
<dbReference type="EMBL" id="JAIZAY010000004">
    <property type="protein sequence ID" value="KAJ8043472.1"/>
    <property type="molecule type" value="Genomic_DNA"/>
</dbReference>
<feature type="domain" description="DUF6729" evidence="2">
    <location>
        <begin position="279"/>
        <end position="496"/>
    </location>
</feature>
<evidence type="ECO:0000256" key="1">
    <source>
        <dbReference type="SAM" id="MobiDB-lite"/>
    </source>
</evidence>
<evidence type="ECO:0000313" key="4">
    <source>
        <dbReference type="Proteomes" id="UP001152320"/>
    </source>
</evidence>
<dbReference type="PANTHER" id="PTHR47773">
    <property type="entry name" value="SI:DKEY-9I5.2-RELATED"/>
    <property type="match status" value="1"/>
</dbReference>
<feature type="compositionally biased region" description="Low complexity" evidence="1">
    <location>
        <begin position="243"/>
        <end position="273"/>
    </location>
</feature>
<reference evidence="3" key="1">
    <citation type="submission" date="2021-10" db="EMBL/GenBank/DDBJ databases">
        <title>Tropical sea cucumber genome reveals ecological adaptation and Cuvierian tubules defense mechanism.</title>
        <authorList>
            <person name="Chen T."/>
        </authorList>
    </citation>
    <scope>NUCLEOTIDE SEQUENCE</scope>
    <source>
        <strain evidence="3">Nanhai2018</strain>
        <tissue evidence="3">Muscle</tissue>
    </source>
</reference>
<dbReference type="InterPro" id="IPR046616">
    <property type="entry name" value="DUF6729"/>
</dbReference>
<organism evidence="3 4">
    <name type="scientific">Holothuria leucospilota</name>
    <name type="common">Black long sea cucumber</name>
    <name type="synonym">Mertensiothuria leucospilota</name>
    <dbReference type="NCBI Taxonomy" id="206669"/>
    <lineage>
        <taxon>Eukaryota</taxon>
        <taxon>Metazoa</taxon>
        <taxon>Echinodermata</taxon>
        <taxon>Eleutherozoa</taxon>
        <taxon>Echinozoa</taxon>
        <taxon>Holothuroidea</taxon>
        <taxon>Aspidochirotacea</taxon>
        <taxon>Aspidochirotida</taxon>
        <taxon>Holothuriidae</taxon>
        <taxon>Holothuria</taxon>
    </lineage>
</organism>
<accession>A0A9Q1CDT8</accession>
<keyword evidence="4" id="KW-1185">Reference proteome</keyword>
<comment type="caution">
    <text evidence="3">The sequence shown here is derived from an EMBL/GenBank/DDBJ whole genome shotgun (WGS) entry which is preliminary data.</text>
</comment>
<name>A0A9Q1CDT8_HOLLE</name>
<dbReference type="PANTHER" id="PTHR47773:SF1">
    <property type="entry name" value="C2H2-TYPE DOMAIN-CONTAINING PROTEIN"/>
    <property type="match status" value="1"/>
</dbReference>
<protein>
    <recommendedName>
        <fullName evidence="2">DUF6729 domain-containing protein</fullName>
    </recommendedName>
</protein>
<evidence type="ECO:0000313" key="3">
    <source>
        <dbReference type="EMBL" id="KAJ8043472.1"/>
    </source>
</evidence>
<feature type="region of interest" description="Disordered" evidence="1">
    <location>
        <begin position="238"/>
        <end position="279"/>
    </location>
</feature>
<sequence>MGCLGRCRAAIQGGRKTVENKDCYDEHTKHPYHIKRRCCDETFTKAAEEAKRKYRSRPISLPLPPIKANEDVQRDARDALQREGVQQPDEVTLLGWYKIQRGQYYGHTFKWLLENDAGYAFYLWREHLKGPSPGKTDIEVVRATDNLSALVRYMSSFEICNRTHQAIIAGKAAEVKAKQTGDPGFNILGFGKYHNHTYKDMLQSTEKEHQRYCRWVLAKTGLHQNSSMHRFQQYLRSSPLSDSAHTAEPTSPSTSSGPPPAVSSSPSIPSASTDESLSWQKMVSPAQEKWMRMELKKLGLLPGTVEYMQQSRWLGQTLWRTPPPGELQIRKPHELPTPDSFWIHPMFVWCPEVTFKHLLRSNGLPCITPDCNGQAEKRGLGKPRVVVGTGGGSTGMPNTGQYYILASTLHCKKCKCSPWAADQPAYLKMLPQSMQNLFPAVMTYRKAVCKSLVDQLRRSSRSPGDMAKEIEELLQLRYERAHNQYLHFVKTVREQALSGRNLDRAAGLDPSATSIPFGDYSDPKGYRGISVPVQFLAGVLITEYEQQKPYLYGLMKGIFGRYWRADHTRTLANKVELLSGVMWSFCTFNEFWEVVSWVMVESDSETALANHYAGLAQRYETANVTKAAIRTVIPDPSQLETRVEAVISAFQAVEDSNGIPLFKDNMINEWKLQRTHIRRGCLSDPRICPVADGDNDEAGGVLYHLVDYINFRGRESAATRLPVWQPLRGTSQLEEFHPHQARWVTGTRVSPALFQAQAFLGLARWNWSRGTEHRKLKLPAFDPRLTAELNQAHVDEYAELKYPDFCCNSMETGEQFGIDYSQEVVSVTSMDETDVHIQYSGDPCTYDETEMDNFEVGIATQQELEQMLASPREEIVRVCIAAYM</sequence>
<dbReference type="OrthoDB" id="8931359at2759"/>
<evidence type="ECO:0000259" key="2">
    <source>
        <dbReference type="Pfam" id="PF20499"/>
    </source>
</evidence>
<dbReference type="AlphaFoldDB" id="A0A9Q1CDT8"/>
<dbReference type="Pfam" id="PF20499">
    <property type="entry name" value="DUF6729"/>
    <property type="match status" value="1"/>
</dbReference>